<evidence type="ECO:0000256" key="9">
    <source>
        <dbReference type="ARBA" id="ARBA00023136"/>
    </source>
</evidence>
<feature type="transmembrane region" description="Helical" evidence="12">
    <location>
        <begin position="77"/>
        <end position="100"/>
    </location>
</feature>
<feature type="transmembrane region" description="Helical" evidence="12">
    <location>
        <begin position="186"/>
        <end position="203"/>
    </location>
</feature>
<comment type="similarity">
    <text evidence="2 11">Belongs to the sodium:solute symporter (SSF) (TC 2.A.21) family.</text>
</comment>
<keyword evidence="5 12" id="KW-0812">Transmembrane</keyword>
<keyword evidence="9 12" id="KW-0472">Membrane</keyword>
<keyword evidence="10" id="KW-0739">Sodium transport</keyword>
<evidence type="ECO:0000256" key="11">
    <source>
        <dbReference type="RuleBase" id="RU362091"/>
    </source>
</evidence>
<feature type="transmembrane region" description="Helical" evidence="12">
    <location>
        <begin position="452"/>
        <end position="468"/>
    </location>
</feature>
<organism evidence="13 14">
    <name type="scientific">Flavobacterium noncentrifugens</name>
    <dbReference type="NCBI Taxonomy" id="1128970"/>
    <lineage>
        <taxon>Bacteria</taxon>
        <taxon>Pseudomonadati</taxon>
        <taxon>Bacteroidota</taxon>
        <taxon>Flavobacteriia</taxon>
        <taxon>Flavobacteriales</taxon>
        <taxon>Flavobacteriaceae</taxon>
        <taxon>Flavobacterium</taxon>
    </lineage>
</organism>
<protein>
    <submittedName>
        <fullName evidence="13">Na+/proline symporter</fullName>
    </submittedName>
</protein>
<evidence type="ECO:0000313" key="13">
    <source>
        <dbReference type="EMBL" id="SDJ61562.1"/>
    </source>
</evidence>
<evidence type="ECO:0000256" key="12">
    <source>
        <dbReference type="SAM" id="Phobius"/>
    </source>
</evidence>
<accession>A0A1G8V649</accession>
<evidence type="ECO:0000256" key="7">
    <source>
        <dbReference type="ARBA" id="ARBA00023053"/>
    </source>
</evidence>
<evidence type="ECO:0000256" key="6">
    <source>
        <dbReference type="ARBA" id="ARBA00022989"/>
    </source>
</evidence>
<feature type="transmembrane region" description="Helical" evidence="12">
    <location>
        <begin position="425"/>
        <end position="443"/>
    </location>
</feature>
<proteinExistence type="inferred from homology"/>
<keyword evidence="3" id="KW-0813">Transport</keyword>
<dbReference type="OrthoDB" id="891563at2"/>
<comment type="subcellular location">
    <subcellularLocation>
        <location evidence="1">Cell membrane</location>
        <topology evidence="1">Multi-pass membrane protein</topology>
    </subcellularLocation>
</comment>
<dbReference type="Proteomes" id="UP000199580">
    <property type="component" value="Unassembled WGS sequence"/>
</dbReference>
<reference evidence="13 14" key="1">
    <citation type="submission" date="2016-10" db="EMBL/GenBank/DDBJ databases">
        <authorList>
            <person name="de Groot N.N."/>
        </authorList>
    </citation>
    <scope>NUCLEOTIDE SEQUENCE [LARGE SCALE GENOMIC DNA]</scope>
    <source>
        <strain evidence="13 14">CGMCC 1.10076</strain>
    </source>
</reference>
<dbReference type="Gene3D" id="1.20.1730.10">
    <property type="entry name" value="Sodium/glucose cotransporter"/>
    <property type="match status" value="1"/>
</dbReference>
<evidence type="ECO:0000256" key="4">
    <source>
        <dbReference type="ARBA" id="ARBA00022475"/>
    </source>
</evidence>
<evidence type="ECO:0000313" key="14">
    <source>
        <dbReference type="Proteomes" id="UP000199580"/>
    </source>
</evidence>
<dbReference type="Pfam" id="PF00474">
    <property type="entry name" value="SSF"/>
    <property type="match status" value="1"/>
</dbReference>
<dbReference type="GO" id="GO:0015293">
    <property type="term" value="F:symporter activity"/>
    <property type="evidence" value="ECO:0007669"/>
    <property type="project" value="TreeGrafter"/>
</dbReference>
<feature type="transmembrane region" description="Helical" evidence="12">
    <location>
        <begin position="44"/>
        <end position="65"/>
    </location>
</feature>
<dbReference type="EMBL" id="FNEZ01000002">
    <property type="protein sequence ID" value="SDJ61562.1"/>
    <property type="molecule type" value="Genomic_DNA"/>
</dbReference>
<feature type="transmembrane region" description="Helical" evidence="12">
    <location>
        <begin position="6"/>
        <end position="24"/>
    </location>
</feature>
<dbReference type="PANTHER" id="PTHR42985">
    <property type="entry name" value="SODIUM-COUPLED MONOCARBOXYLATE TRANSPORTER"/>
    <property type="match status" value="1"/>
</dbReference>
<feature type="transmembrane region" description="Helical" evidence="12">
    <location>
        <begin position="480"/>
        <end position="499"/>
    </location>
</feature>
<keyword evidence="4" id="KW-1003">Cell membrane</keyword>
<dbReference type="PROSITE" id="PS50283">
    <property type="entry name" value="NA_SOLUT_SYMP_3"/>
    <property type="match status" value="1"/>
</dbReference>
<evidence type="ECO:0000256" key="10">
    <source>
        <dbReference type="ARBA" id="ARBA00023201"/>
    </source>
</evidence>
<dbReference type="GO" id="GO:0005886">
    <property type="term" value="C:plasma membrane"/>
    <property type="evidence" value="ECO:0007669"/>
    <property type="project" value="UniProtKB-SubCell"/>
</dbReference>
<dbReference type="RefSeq" id="WP_091392780.1">
    <property type="nucleotide sequence ID" value="NZ_BKAI01000003.1"/>
</dbReference>
<dbReference type="InterPro" id="IPR001734">
    <property type="entry name" value="Na/solute_symporter"/>
</dbReference>
<keyword evidence="8" id="KW-0406">Ion transport</keyword>
<dbReference type="InterPro" id="IPR051163">
    <property type="entry name" value="Sodium:Solute_Symporter_SSF"/>
</dbReference>
<dbReference type="PANTHER" id="PTHR42985:SF47">
    <property type="entry name" value="INTEGRAL MEMBRANE TRANSPORT PROTEIN"/>
    <property type="match status" value="1"/>
</dbReference>
<evidence type="ECO:0000256" key="3">
    <source>
        <dbReference type="ARBA" id="ARBA00022448"/>
    </source>
</evidence>
<evidence type="ECO:0000256" key="1">
    <source>
        <dbReference type="ARBA" id="ARBA00004651"/>
    </source>
</evidence>
<dbReference type="CDD" id="cd10326">
    <property type="entry name" value="SLC5sbd_NIS-like"/>
    <property type="match status" value="1"/>
</dbReference>
<feature type="transmembrane region" description="Helical" evidence="12">
    <location>
        <begin position="394"/>
        <end position="413"/>
    </location>
</feature>
<dbReference type="AlphaFoldDB" id="A0A1G8V649"/>
<sequence>MTPIAILSLIIIYFGILFFISHVVSKKDSGNDAFFKANKNSKWYLVAFGMIGTALSGVTFISVPGEVGSPNGEQFKYFQFVLGNAIGFIMIATILLPLYYRMNLTSIYGYIERRLGTYSYKTAATIFLISRTIGSAFRLYLVVIVLQRFVFDFYGIPFAVTVLSSLALIFAYTYRGGLKTIIITDTLQTFFLVSSVFLTIYFICDSLDLSFVGAFEEVKNSNYSKVFFFEDFIGSKFHFVKQILGGIFVTLAMVGLDQDLMQKNLSCKNIGEAQKNMFTFTGIFVVINIFFLSVGALLYIYANKNGISVPADLVTGKPRTDLLFPEIAFHHLSFIPSVVFLLGLTAATFATTDSALTALTTSFCVDFLGMDKTVLIDTDASRQTAKNQVRTRHFVHIGFSFLMFVVIVIFNAINDSSVVSMIFRIASYTYGPLLGLYSFGLFVQNRSVKDKLVPIICLISPALTYFLSENSKTLFGGYVFDNELIIVNGLITLIGLFVISSPTKEQTRF</sequence>
<feature type="transmembrane region" description="Helical" evidence="12">
    <location>
        <begin position="322"/>
        <end position="344"/>
    </location>
</feature>
<dbReference type="GO" id="GO:0006814">
    <property type="term" value="P:sodium ion transport"/>
    <property type="evidence" value="ECO:0007669"/>
    <property type="project" value="UniProtKB-KW"/>
</dbReference>
<evidence type="ECO:0000256" key="2">
    <source>
        <dbReference type="ARBA" id="ARBA00006434"/>
    </source>
</evidence>
<gene>
    <name evidence="13" type="ORF">SAMN04487935_1203</name>
</gene>
<feature type="transmembrane region" description="Helical" evidence="12">
    <location>
        <begin position="239"/>
        <end position="256"/>
    </location>
</feature>
<feature type="transmembrane region" description="Helical" evidence="12">
    <location>
        <begin position="277"/>
        <end position="302"/>
    </location>
</feature>
<name>A0A1G8V649_9FLAO</name>
<evidence type="ECO:0000256" key="8">
    <source>
        <dbReference type="ARBA" id="ARBA00023065"/>
    </source>
</evidence>
<dbReference type="STRING" id="1128970.SAMN04487935_1203"/>
<feature type="transmembrane region" description="Helical" evidence="12">
    <location>
        <begin position="153"/>
        <end position="174"/>
    </location>
</feature>
<keyword evidence="14" id="KW-1185">Reference proteome</keyword>
<keyword evidence="7" id="KW-0915">Sodium</keyword>
<dbReference type="InterPro" id="IPR038377">
    <property type="entry name" value="Na/Glc_symporter_sf"/>
</dbReference>
<feature type="transmembrane region" description="Helical" evidence="12">
    <location>
        <begin position="120"/>
        <end position="141"/>
    </location>
</feature>
<evidence type="ECO:0000256" key="5">
    <source>
        <dbReference type="ARBA" id="ARBA00022692"/>
    </source>
</evidence>
<keyword evidence="6 12" id="KW-1133">Transmembrane helix</keyword>